<sequence>MVGREYDLIGNPVGAVRSTFEKAMRAGEPPFLVDGKDWGATQLFRQFLFDQPSPPSMSSIPILDRTTLPHLQPNTLVRYRGMIQDMLGNEFYVGAHKDGGTWTTNKFTDVSHLPSEALSDSRIWERRLLYCVPVPGQNIWAETYSDFVTSPCLNNTSPHGEKRQREDCADMDIQASDQDFQDSTCMKKMRENMHSSQLCPKERISEGSTSNSDMVPNFDIKSLPCVVKIYDTPESELKLNDVIEFVGLLTFDPKLAADDDTFDELSDGLCEDALIHLPPSKVPRLHCIVHQKLTSHDFLSGSLILEPKSSMVKGVRESLLGHLTSVLGNDELAAHFMLLHLLSGVHTRVGLVAVGKLSLNLTCFNKEILTVFGNRIKAAVANLVPFTMCMPLTIDHLNSVSLAPSKDYNTNRLVPGLLQLTEGTHLTVDETQLQTGTLNSVGVENIRLLKILLESQKVDYDFKYYKMEMEADTQVLILSEGKSNILPADVILPFRPQPPRVSDCVDMEALKAWRCYLATFRSLQHSIDSEMQKRVEDDLVAARQANRSLGSSDFSRLLTMGRLVSMSFGETCLSLEHWQMVKELERLRCERSNQ</sequence>
<dbReference type="AlphaFoldDB" id="A0A161WSW5"/>
<reference evidence="3" key="1">
    <citation type="journal article" date="2016" name="Nat. Genet.">
        <title>A high-quality carrot genome assembly provides new insights into carotenoid accumulation and asterid genome evolution.</title>
        <authorList>
            <person name="Iorizzo M."/>
            <person name="Ellison S."/>
            <person name="Senalik D."/>
            <person name="Zeng P."/>
            <person name="Satapoomin P."/>
            <person name="Huang J."/>
            <person name="Bowman M."/>
            <person name="Iovene M."/>
            <person name="Sanseverino W."/>
            <person name="Cavagnaro P."/>
            <person name="Yildiz M."/>
            <person name="Macko-Podgorni A."/>
            <person name="Moranska E."/>
            <person name="Grzebelus E."/>
            <person name="Grzebelus D."/>
            <person name="Ashrafi H."/>
            <person name="Zheng Z."/>
            <person name="Cheng S."/>
            <person name="Spooner D."/>
            <person name="Van Deynze A."/>
            <person name="Simon P."/>
        </authorList>
    </citation>
    <scope>NUCLEOTIDE SEQUENCE [LARGE SCALE GENOMIC DNA]</scope>
    <source>
        <tissue evidence="3">Leaf</tissue>
    </source>
</reference>
<name>A0A161WSW5_DAUCS</name>
<evidence type="ECO:0000313" key="3">
    <source>
        <dbReference type="EMBL" id="KZN01765.1"/>
    </source>
</evidence>
<comment type="caution">
    <text evidence="3">The sequence shown here is derived from an EMBL/GenBank/DDBJ whole genome shotgun (WGS) entry which is preliminary data.</text>
</comment>
<dbReference type="Pfam" id="PF09739">
    <property type="entry name" value="MCM_bind"/>
    <property type="match status" value="1"/>
</dbReference>
<dbReference type="GO" id="GO:0005634">
    <property type="term" value="C:nucleus"/>
    <property type="evidence" value="ECO:0007669"/>
    <property type="project" value="UniProtKB-SubCell"/>
</dbReference>
<dbReference type="GO" id="GO:0006301">
    <property type="term" value="P:DNA damage tolerance"/>
    <property type="evidence" value="ECO:0007669"/>
    <property type="project" value="EnsemblPlants"/>
</dbReference>
<dbReference type="OMA" id="EEHTEMI"/>
<dbReference type="Gramene" id="KZN01765">
    <property type="protein sequence ID" value="KZN01765"/>
    <property type="gene ID" value="DCAR_010519"/>
</dbReference>
<dbReference type="KEGG" id="dcr:108211303"/>
<organism evidence="3">
    <name type="scientific">Daucus carota subsp. sativus</name>
    <name type="common">Carrot</name>
    <dbReference type="NCBI Taxonomy" id="79200"/>
    <lineage>
        <taxon>Eukaryota</taxon>
        <taxon>Viridiplantae</taxon>
        <taxon>Streptophyta</taxon>
        <taxon>Embryophyta</taxon>
        <taxon>Tracheophyta</taxon>
        <taxon>Spermatophyta</taxon>
        <taxon>Magnoliopsida</taxon>
        <taxon>eudicotyledons</taxon>
        <taxon>Gunneridae</taxon>
        <taxon>Pentapetalae</taxon>
        <taxon>asterids</taxon>
        <taxon>campanulids</taxon>
        <taxon>Apiales</taxon>
        <taxon>Apiaceae</taxon>
        <taxon>Apioideae</taxon>
        <taxon>Scandiceae</taxon>
        <taxon>Daucinae</taxon>
        <taxon>Daucus</taxon>
        <taxon>Daucus sect. Daucus</taxon>
    </lineage>
</organism>
<dbReference type="EMBL" id="LNRQ01000003">
    <property type="protein sequence ID" value="KZN01765.1"/>
    <property type="molecule type" value="Genomic_DNA"/>
</dbReference>
<dbReference type="GO" id="GO:0007062">
    <property type="term" value="P:sister chromatid cohesion"/>
    <property type="evidence" value="ECO:0007669"/>
    <property type="project" value="EnsemblPlants"/>
</dbReference>
<dbReference type="GO" id="GO:0003682">
    <property type="term" value="F:chromatin binding"/>
    <property type="evidence" value="ECO:0007669"/>
    <property type="project" value="TreeGrafter"/>
</dbReference>
<dbReference type="PANTHER" id="PTHR13489:SF0">
    <property type="entry name" value="MINI-CHROMOSOME MAINTENANCE COMPLEX-BINDING PROTEIN"/>
    <property type="match status" value="1"/>
</dbReference>
<dbReference type="PANTHER" id="PTHR13489">
    <property type="entry name" value="MINI-CHROMOSOME MAINTENANCE COMPLEX-BINDING PROTEIN"/>
    <property type="match status" value="1"/>
</dbReference>
<accession>A0A161WSW5</accession>
<evidence type="ECO:0000256" key="2">
    <source>
        <dbReference type="ARBA" id="ARBA00023242"/>
    </source>
</evidence>
<gene>
    <name evidence="3" type="ORF">DCAR_010519</name>
</gene>
<keyword evidence="2" id="KW-0539">Nucleus</keyword>
<evidence type="ECO:0008006" key="4">
    <source>
        <dbReference type="Google" id="ProtNLM"/>
    </source>
</evidence>
<protein>
    <recommendedName>
        <fullName evidence="4">Mini-chromosome maintenance complex-binding protein</fullName>
    </recommendedName>
</protein>
<evidence type="ECO:0000256" key="1">
    <source>
        <dbReference type="ARBA" id="ARBA00004123"/>
    </source>
</evidence>
<dbReference type="OrthoDB" id="329666at2759"/>
<dbReference type="GO" id="GO:0006261">
    <property type="term" value="P:DNA-templated DNA replication"/>
    <property type="evidence" value="ECO:0007669"/>
    <property type="project" value="TreeGrafter"/>
</dbReference>
<proteinExistence type="predicted"/>
<comment type="subcellular location">
    <subcellularLocation>
        <location evidence="1">Nucleus</location>
    </subcellularLocation>
</comment>
<dbReference type="STRING" id="79200.A0A161WSW5"/>
<dbReference type="InterPro" id="IPR019140">
    <property type="entry name" value="MCM_complex-bd"/>
</dbReference>